<comment type="caution">
    <text evidence="3">The sequence shown here is derived from an EMBL/GenBank/DDBJ whole genome shotgun (WGS) entry which is preliminary data.</text>
</comment>
<dbReference type="CDD" id="cd02440">
    <property type="entry name" value="AdoMet_MTases"/>
    <property type="match status" value="1"/>
</dbReference>
<sequence>MDTDALSQRLFQNVTSALEMYAVYLGERLGYYRALADGPMTSAELATATGTAERYTREWLEHHATAGLLEMDEEQRFTLPPSHIPVLADRESVLFDTQHSINLVRVGRRMADLVEAYRTGDAPPPIPWEPEGRAESNRALFLNLLGKKWLPAIPEVHKRLSAGPARVSDIACGLGWSSIAMALAYPELTVDGLDLDEMAISAAQQNAEASGVADRVKFSAMDAADLAGAEKYDLVTIIEALHDMTHPVAALTAARKLLADNGSVLVIDLWTEEELTTPGPVREQQEYGWSLTVCLPGAMGDPTSAETGTVMRPATLRKYALEAGFTNVTIHPIENDKFRFYELT</sequence>
<feature type="domain" description="S-adenosylmethionine-dependent methyltransferase Rv2258c-like winged HTH" evidence="2">
    <location>
        <begin position="25"/>
        <end position="87"/>
    </location>
</feature>
<dbReference type="InterPro" id="IPR048711">
    <property type="entry name" value="WHD_Rv2258c"/>
</dbReference>
<name>A0ABS4TQR4_9PSEU</name>
<dbReference type="Gene3D" id="3.40.50.150">
    <property type="entry name" value="Vaccinia Virus protein VP39"/>
    <property type="match status" value="1"/>
</dbReference>
<dbReference type="GO" id="GO:0008168">
    <property type="term" value="F:methyltransferase activity"/>
    <property type="evidence" value="ECO:0007669"/>
    <property type="project" value="UniProtKB-KW"/>
</dbReference>
<evidence type="ECO:0000259" key="1">
    <source>
        <dbReference type="Pfam" id="PF13847"/>
    </source>
</evidence>
<dbReference type="SUPFAM" id="SSF53335">
    <property type="entry name" value="S-adenosyl-L-methionine-dependent methyltransferases"/>
    <property type="match status" value="1"/>
</dbReference>
<protein>
    <submittedName>
        <fullName evidence="3">2-polyprenyl-3-methyl-5-hydroxy-6-metoxy-1, 4-benzoquinol methylase</fullName>
    </submittedName>
</protein>
<dbReference type="EMBL" id="JAGINW010000001">
    <property type="protein sequence ID" value="MBP2326751.1"/>
    <property type="molecule type" value="Genomic_DNA"/>
</dbReference>
<gene>
    <name evidence="3" type="ORF">JOF56_007136</name>
</gene>
<dbReference type="InterPro" id="IPR036388">
    <property type="entry name" value="WH-like_DNA-bd_sf"/>
</dbReference>
<keyword evidence="4" id="KW-1185">Reference proteome</keyword>
<keyword evidence="3" id="KW-0489">Methyltransferase</keyword>
<keyword evidence="3" id="KW-0808">Transferase</keyword>
<dbReference type="Proteomes" id="UP001519332">
    <property type="component" value="Unassembled WGS sequence"/>
</dbReference>
<dbReference type="SUPFAM" id="SSF46785">
    <property type="entry name" value="Winged helix' DNA-binding domain"/>
    <property type="match status" value="1"/>
</dbReference>
<organism evidence="3 4">
    <name type="scientific">Kibdelosporangium banguiense</name>
    <dbReference type="NCBI Taxonomy" id="1365924"/>
    <lineage>
        <taxon>Bacteria</taxon>
        <taxon>Bacillati</taxon>
        <taxon>Actinomycetota</taxon>
        <taxon>Actinomycetes</taxon>
        <taxon>Pseudonocardiales</taxon>
        <taxon>Pseudonocardiaceae</taxon>
        <taxon>Kibdelosporangium</taxon>
    </lineage>
</organism>
<dbReference type="PANTHER" id="PTHR45128:SF2">
    <property type="entry name" value="METHYLTRANSFERASE DOMAIN-CONTAINING PROTEIN"/>
    <property type="match status" value="1"/>
</dbReference>
<dbReference type="GO" id="GO:0032259">
    <property type="term" value="P:methylation"/>
    <property type="evidence" value="ECO:0007669"/>
    <property type="project" value="UniProtKB-KW"/>
</dbReference>
<evidence type="ECO:0000313" key="3">
    <source>
        <dbReference type="EMBL" id="MBP2326751.1"/>
    </source>
</evidence>
<dbReference type="InterPro" id="IPR025714">
    <property type="entry name" value="Methyltranfer_dom"/>
</dbReference>
<proteinExistence type="predicted"/>
<dbReference type="InterPro" id="IPR053173">
    <property type="entry name" value="SAM-binding_MTase"/>
</dbReference>
<dbReference type="Gene3D" id="1.10.10.10">
    <property type="entry name" value="Winged helix-like DNA-binding domain superfamily/Winged helix DNA-binding domain"/>
    <property type="match status" value="1"/>
</dbReference>
<dbReference type="PANTHER" id="PTHR45128">
    <property type="entry name" value="METHYLTRANSFERASE TYPE 11"/>
    <property type="match status" value="1"/>
</dbReference>
<evidence type="ECO:0000313" key="4">
    <source>
        <dbReference type="Proteomes" id="UP001519332"/>
    </source>
</evidence>
<feature type="domain" description="Methyltransferase" evidence="1">
    <location>
        <begin position="166"/>
        <end position="287"/>
    </location>
</feature>
<reference evidence="3 4" key="1">
    <citation type="submission" date="2021-03" db="EMBL/GenBank/DDBJ databases">
        <title>Sequencing the genomes of 1000 actinobacteria strains.</title>
        <authorList>
            <person name="Klenk H.-P."/>
        </authorList>
    </citation>
    <scope>NUCLEOTIDE SEQUENCE [LARGE SCALE GENOMIC DNA]</scope>
    <source>
        <strain evidence="3 4">DSM 46670</strain>
    </source>
</reference>
<dbReference type="Pfam" id="PF13847">
    <property type="entry name" value="Methyltransf_31"/>
    <property type="match status" value="1"/>
</dbReference>
<dbReference type="InterPro" id="IPR036390">
    <property type="entry name" value="WH_DNA-bd_sf"/>
</dbReference>
<dbReference type="InterPro" id="IPR029063">
    <property type="entry name" value="SAM-dependent_MTases_sf"/>
</dbReference>
<dbReference type="Pfam" id="PF21320">
    <property type="entry name" value="WHD_Rv2258c"/>
    <property type="match status" value="1"/>
</dbReference>
<dbReference type="RefSeq" id="WP_209643783.1">
    <property type="nucleotide sequence ID" value="NZ_JAGINW010000001.1"/>
</dbReference>
<accession>A0ABS4TQR4</accession>
<evidence type="ECO:0000259" key="2">
    <source>
        <dbReference type="Pfam" id="PF21320"/>
    </source>
</evidence>